<feature type="signal peptide" evidence="4">
    <location>
        <begin position="1"/>
        <end position="18"/>
    </location>
</feature>
<feature type="chain" id="PRO_5044552272" evidence="4">
    <location>
        <begin position="19"/>
        <end position="88"/>
    </location>
</feature>
<dbReference type="Pfam" id="PF00431">
    <property type="entry name" value="CUB"/>
    <property type="match status" value="1"/>
</dbReference>
<dbReference type="CDD" id="cd00112">
    <property type="entry name" value="LDLa"/>
    <property type="match status" value="1"/>
</dbReference>
<sequence length="88" mass="9494">MLLSLIGSFFCAIGGCVPESKRCNGVDDCGDLSDELNCPASHADLACLQYDKGESGKFSTPNYPSSYKGNSNCRWVIEAPINSRIQVQ</sequence>
<dbReference type="FunFam" id="4.10.400.10:FF:000065">
    <property type="entry name" value="Transmembrane protease serine 7"/>
    <property type="match status" value="1"/>
</dbReference>
<dbReference type="WBParaSite" id="HPBE_0002723101-mRNA-1">
    <property type="protein sequence ID" value="HPBE_0002723101-mRNA-1"/>
    <property type="gene ID" value="HPBE_0002723101"/>
</dbReference>
<protein>
    <submittedName>
        <fullName evidence="8">CUB domain-containing protein</fullName>
    </submittedName>
</protein>
<dbReference type="Proteomes" id="UP000050761">
    <property type="component" value="Unassembled WGS sequence"/>
</dbReference>
<dbReference type="InterPro" id="IPR035914">
    <property type="entry name" value="Sperma_CUB_dom_sf"/>
</dbReference>
<evidence type="ECO:0000313" key="6">
    <source>
        <dbReference type="EMBL" id="VDP62111.1"/>
    </source>
</evidence>
<dbReference type="InterPro" id="IPR023415">
    <property type="entry name" value="LDLR_class-A_CS"/>
</dbReference>
<dbReference type="PROSITE" id="PS50068">
    <property type="entry name" value="LDLRA_2"/>
    <property type="match status" value="1"/>
</dbReference>
<dbReference type="Pfam" id="PF00057">
    <property type="entry name" value="Ldl_recept_a"/>
    <property type="match status" value="1"/>
</dbReference>
<evidence type="ECO:0000313" key="8">
    <source>
        <dbReference type="WBParaSite" id="HPBE_0002723101-mRNA-1"/>
    </source>
</evidence>
<dbReference type="CDD" id="cd00041">
    <property type="entry name" value="CUB"/>
    <property type="match status" value="1"/>
</dbReference>
<accession>A0A3P8EYT9</accession>
<feature type="domain" description="CUB" evidence="5">
    <location>
        <begin position="47"/>
        <end position="88"/>
    </location>
</feature>
<dbReference type="OrthoDB" id="5808499at2759"/>
<evidence type="ECO:0000259" key="5">
    <source>
        <dbReference type="PROSITE" id="PS01180"/>
    </source>
</evidence>
<proteinExistence type="predicted"/>
<comment type="caution">
    <text evidence="3">Lacks conserved residue(s) required for the propagation of feature annotation.</text>
</comment>
<keyword evidence="1 3" id="KW-1015">Disulfide bond</keyword>
<evidence type="ECO:0000256" key="2">
    <source>
        <dbReference type="ARBA" id="ARBA00023180"/>
    </source>
</evidence>
<reference evidence="8" key="2">
    <citation type="submission" date="2019-09" db="UniProtKB">
        <authorList>
            <consortium name="WormBaseParasite"/>
        </authorList>
    </citation>
    <scope>IDENTIFICATION</scope>
</reference>
<dbReference type="InterPro" id="IPR000859">
    <property type="entry name" value="CUB_dom"/>
</dbReference>
<feature type="disulfide bond" evidence="3">
    <location>
        <begin position="11"/>
        <end position="29"/>
    </location>
</feature>
<reference evidence="6 7" key="1">
    <citation type="submission" date="2018-11" db="EMBL/GenBank/DDBJ databases">
        <authorList>
            <consortium name="Pathogen Informatics"/>
        </authorList>
    </citation>
    <scope>NUCLEOTIDE SEQUENCE [LARGE SCALE GENOMIC DNA]</scope>
</reference>
<evidence type="ECO:0000256" key="1">
    <source>
        <dbReference type="ARBA" id="ARBA00023157"/>
    </source>
</evidence>
<dbReference type="PROSITE" id="PS01180">
    <property type="entry name" value="CUB"/>
    <property type="match status" value="1"/>
</dbReference>
<evidence type="ECO:0000313" key="7">
    <source>
        <dbReference type="Proteomes" id="UP000050761"/>
    </source>
</evidence>
<dbReference type="AlphaFoldDB" id="A0A183GX11"/>
<name>A0A183GX11_HELPZ</name>
<keyword evidence="4" id="KW-0732">Signal</keyword>
<dbReference type="EMBL" id="UZAH01042622">
    <property type="protein sequence ID" value="VDP62111.1"/>
    <property type="molecule type" value="Genomic_DNA"/>
</dbReference>
<keyword evidence="7" id="KW-1185">Reference proteome</keyword>
<dbReference type="SUPFAM" id="SSF57424">
    <property type="entry name" value="LDL receptor-like module"/>
    <property type="match status" value="1"/>
</dbReference>
<keyword evidence="2" id="KW-0325">Glycoprotein</keyword>
<feature type="disulfide bond" evidence="3">
    <location>
        <begin position="23"/>
        <end position="38"/>
    </location>
</feature>
<organism evidence="7 8">
    <name type="scientific">Heligmosomoides polygyrus</name>
    <name type="common">Parasitic roundworm</name>
    <dbReference type="NCBI Taxonomy" id="6339"/>
    <lineage>
        <taxon>Eukaryota</taxon>
        <taxon>Metazoa</taxon>
        <taxon>Ecdysozoa</taxon>
        <taxon>Nematoda</taxon>
        <taxon>Chromadorea</taxon>
        <taxon>Rhabditida</taxon>
        <taxon>Rhabditina</taxon>
        <taxon>Rhabditomorpha</taxon>
        <taxon>Strongyloidea</taxon>
        <taxon>Heligmosomidae</taxon>
        <taxon>Heligmosomoides</taxon>
    </lineage>
</organism>
<evidence type="ECO:0000256" key="3">
    <source>
        <dbReference type="PROSITE-ProRule" id="PRU00124"/>
    </source>
</evidence>
<dbReference type="InterPro" id="IPR002172">
    <property type="entry name" value="LDrepeatLR_classA_rpt"/>
</dbReference>
<evidence type="ECO:0000256" key="4">
    <source>
        <dbReference type="SAM" id="SignalP"/>
    </source>
</evidence>
<gene>
    <name evidence="6" type="ORF">HPBE_LOCUS27230</name>
</gene>
<dbReference type="PROSITE" id="PS01209">
    <property type="entry name" value="LDLRA_1"/>
    <property type="match status" value="1"/>
</dbReference>
<dbReference type="SUPFAM" id="SSF49854">
    <property type="entry name" value="Spermadhesin, CUB domain"/>
    <property type="match status" value="1"/>
</dbReference>
<dbReference type="SMART" id="SM00192">
    <property type="entry name" value="LDLa"/>
    <property type="match status" value="1"/>
</dbReference>
<dbReference type="InterPro" id="IPR036055">
    <property type="entry name" value="LDL_receptor-like_sf"/>
</dbReference>
<dbReference type="Gene3D" id="4.10.400.10">
    <property type="entry name" value="Low-density Lipoprotein Receptor"/>
    <property type="match status" value="1"/>
</dbReference>
<accession>A0A183GX11</accession>
<dbReference type="Gene3D" id="2.60.120.290">
    <property type="entry name" value="Spermadhesin, CUB domain"/>
    <property type="match status" value="1"/>
</dbReference>